<evidence type="ECO:0000313" key="1">
    <source>
        <dbReference type="EMBL" id="AHE55904.1"/>
    </source>
</evidence>
<dbReference type="AlphaFoldDB" id="W0ADC3"/>
<evidence type="ECO:0000313" key="2">
    <source>
        <dbReference type="Proteomes" id="UP000018851"/>
    </source>
</evidence>
<dbReference type="EMBL" id="CP006644">
    <property type="protein sequence ID" value="AHE55904.1"/>
    <property type="molecule type" value="Genomic_DNA"/>
</dbReference>
<sequence>MTMRRYKVTVTTAADGTATAYTPRVSGKLHSVHYVPDGANAYPNTVDVTITSEVTGEALVTRTNVAAAFVTYPRKDTAGADGTAALFAAGGTAVQDKPALGNDRIKIVLAQGGNAKVGAFHFLVD</sequence>
<accession>W0ADC3</accession>
<gene>
    <name evidence="1" type="ORF">NX02_21360</name>
</gene>
<dbReference type="HOGENOM" id="CLU_2010877_0_0_5"/>
<organism evidence="1 2">
    <name type="scientific">Sphingomonas sanxanigenens DSM 19645 = NX02</name>
    <dbReference type="NCBI Taxonomy" id="1123269"/>
    <lineage>
        <taxon>Bacteria</taxon>
        <taxon>Pseudomonadati</taxon>
        <taxon>Pseudomonadota</taxon>
        <taxon>Alphaproteobacteria</taxon>
        <taxon>Sphingomonadales</taxon>
        <taxon>Sphingomonadaceae</taxon>
        <taxon>Sphingomonas</taxon>
    </lineage>
</organism>
<dbReference type="PATRIC" id="fig|1123269.5.peg.4180"/>
<dbReference type="KEGG" id="ssan:NX02_21360"/>
<keyword evidence="2" id="KW-1185">Reference proteome</keyword>
<dbReference type="eggNOG" id="ENOG5033Y76">
    <property type="taxonomic scope" value="Bacteria"/>
</dbReference>
<dbReference type="Proteomes" id="UP000018851">
    <property type="component" value="Chromosome"/>
</dbReference>
<proteinExistence type="predicted"/>
<dbReference type="STRING" id="1123269.NX02_21360"/>
<reference evidence="1 2" key="1">
    <citation type="submission" date="2013-07" db="EMBL/GenBank/DDBJ databases">
        <title>Completed genome of Sphingomonas sanxanigenens NX02.</title>
        <authorList>
            <person name="Ma T."/>
            <person name="Huang H."/>
            <person name="Wu M."/>
            <person name="Li X."/>
            <person name="Li G."/>
        </authorList>
    </citation>
    <scope>NUCLEOTIDE SEQUENCE [LARGE SCALE GENOMIC DNA]</scope>
    <source>
        <strain evidence="1 2">NX02</strain>
    </source>
</reference>
<name>W0ADC3_9SPHN</name>
<protein>
    <submittedName>
        <fullName evidence="1">Uncharacterized protein</fullName>
    </submittedName>
</protein>